<dbReference type="EMBL" id="KB933196">
    <property type="protein sequence ID" value="EON98780.1"/>
    <property type="molecule type" value="Genomic_DNA"/>
</dbReference>
<sequence>MASFTTSEPPVPRNHPGTLTTATTTPTPSFGGNGSFTLSCSTRIAASPDTCLGVLLKTGDYPSWNPLIPKVTMDAPPAHPETDEAKLPPAHLRGADYVAKGTLMTFEVHVELNPDKITNRTPIECTMLEPFPGERKGWRLAWKPTSFPEWFMRSERIQEVVDDGNGGTEYTCWETFYGPFSPVIRMVVGAKLCKGFEGWAEGMKKFAEGLEK</sequence>
<dbReference type="OrthoDB" id="509124at2759"/>
<dbReference type="AlphaFoldDB" id="R8BHF7"/>
<dbReference type="GeneID" id="19326287"/>
<dbReference type="InterPro" id="IPR023393">
    <property type="entry name" value="START-like_dom_sf"/>
</dbReference>
<dbReference type="Gene3D" id="3.30.530.20">
    <property type="match status" value="1"/>
</dbReference>
<dbReference type="Proteomes" id="UP000014074">
    <property type="component" value="Unassembled WGS sequence"/>
</dbReference>
<dbReference type="SUPFAM" id="SSF55961">
    <property type="entry name" value="Bet v1-like"/>
    <property type="match status" value="1"/>
</dbReference>
<organism evidence="2 3">
    <name type="scientific">Phaeoacremonium minimum (strain UCR-PA7)</name>
    <name type="common">Esca disease fungus</name>
    <name type="synonym">Togninia minima</name>
    <dbReference type="NCBI Taxonomy" id="1286976"/>
    <lineage>
        <taxon>Eukaryota</taxon>
        <taxon>Fungi</taxon>
        <taxon>Dikarya</taxon>
        <taxon>Ascomycota</taxon>
        <taxon>Pezizomycotina</taxon>
        <taxon>Sordariomycetes</taxon>
        <taxon>Sordariomycetidae</taxon>
        <taxon>Togniniales</taxon>
        <taxon>Togniniaceae</taxon>
        <taxon>Phaeoacremonium</taxon>
    </lineage>
</organism>
<dbReference type="RefSeq" id="XP_007916441.1">
    <property type="nucleotide sequence ID" value="XM_007918250.1"/>
</dbReference>
<feature type="compositionally biased region" description="Low complexity" evidence="1">
    <location>
        <begin position="16"/>
        <end position="28"/>
    </location>
</feature>
<evidence type="ECO:0000313" key="2">
    <source>
        <dbReference type="EMBL" id="EON98780.1"/>
    </source>
</evidence>
<proteinExistence type="predicted"/>
<feature type="region of interest" description="Disordered" evidence="1">
    <location>
        <begin position="1"/>
        <end position="32"/>
    </location>
</feature>
<evidence type="ECO:0000256" key="1">
    <source>
        <dbReference type="SAM" id="MobiDB-lite"/>
    </source>
</evidence>
<dbReference type="HOGENOM" id="CLU_069867_0_0_1"/>
<name>R8BHF7_PHAM7</name>
<reference evidence="3" key="1">
    <citation type="journal article" date="2013" name="Genome Announc.">
        <title>Draft genome sequence of the ascomycete Phaeoacremonium aleophilum strain UCR-PA7, a causal agent of the esca disease complex in grapevines.</title>
        <authorList>
            <person name="Blanco-Ulate B."/>
            <person name="Rolshausen P."/>
            <person name="Cantu D."/>
        </authorList>
    </citation>
    <scope>NUCLEOTIDE SEQUENCE [LARGE SCALE GENOMIC DNA]</scope>
    <source>
        <strain evidence="3">UCR-PA7</strain>
    </source>
</reference>
<protein>
    <submittedName>
        <fullName evidence="2">Putative polyketide cyclase dehydrase protein</fullName>
    </submittedName>
</protein>
<evidence type="ECO:0000313" key="3">
    <source>
        <dbReference type="Proteomes" id="UP000014074"/>
    </source>
</evidence>
<dbReference type="KEGG" id="tmn:UCRPA7_5706"/>
<dbReference type="eggNOG" id="ENOG502S6PP">
    <property type="taxonomic scope" value="Eukaryota"/>
</dbReference>
<gene>
    <name evidence="2" type="ORF">UCRPA7_5706</name>
</gene>
<accession>R8BHF7</accession>
<keyword evidence="3" id="KW-1185">Reference proteome</keyword>
<dbReference type="CDD" id="cd07822">
    <property type="entry name" value="SRPBCC_4"/>
    <property type="match status" value="1"/>
</dbReference>